<evidence type="ECO:0000313" key="1">
    <source>
        <dbReference type="EMBL" id="JAH19322.1"/>
    </source>
</evidence>
<organism evidence="1">
    <name type="scientific">Anguilla anguilla</name>
    <name type="common">European freshwater eel</name>
    <name type="synonym">Muraena anguilla</name>
    <dbReference type="NCBI Taxonomy" id="7936"/>
    <lineage>
        <taxon>Eukaryota</taxon>
        <taxon>Metazoa</taxon>
        <taxon>Chordata</taxon>
        <taxon>Craniata</taxon>
        <taxon>Vertebrata</taxon>
        <taxon>Euteleostomi</taxon>
        <taxon>Actinopterygii</taxon>
        <taxon>Neopterygii</taxon>
        <taxon>Teleostei</taxon>
        <taxon>Anguilliformes</taxon>
        <taxon>Anguillidae</taxon>
        <taxon>Anguilla</taxon>
    </lineage>
</organism>
<dbReference type="EMBL" id="GBXM01089255">
    <property type="protein sequence ID" value="JAH19322.1"/>
    <property type="molecule type" value="Transcribed_RNA"/>
</dbReference>
<sequence length="39" mass="4034">MRFSITSFPLSSGRCSGTFVASLDIVSSNALVILSPNSA</sequence>
<dbReference type="AlphaFoldDB" id="A0A0E9QSC4"/>
<reference evidence="1" key="2">
    <citation type="journal article" date="2015" name="Fish Shellfish Immunol.">
        <title>Early steps in the European eel (Anguilla anguilla)-Vibrio vulnificus interaction in the gills: Role of the RtxA13 toxin.</title>
        <authorList>
            <person name="Callol A."/>
            <person name="Pajuelo D."/>
            <person name="Ebbesson L."/>
            <person name="Teles M."/>
            <person name="MacKenzie S."/>
            <person name="Amaro C."/>
        </authorList>
    </citation>
    <scope>NUCLEOTIDE SEQUENCE</scope>
</reference>
<proteinExistence type="predicted"/>
<name>A0A0E9QSC4_ANGAN</name>
<accession>A0A0E9QSC4</accession>
<protein>
    <submittedName>
        <fullName evidence="1">Uncharacterized protein</fullName>
    </submittedName>
</protein>
<reference evidence="1" key="1">
    <citation type="submission" date="2014-11" db="EMBL/GenBank/DDBJ databases">
        <authorList>
            <person name="Amaro Gonzalez C."/>
        </authorList>
    </citation>
    <scope>NUCLEOTIDE SEQUENCE</scope>
</reference>